<evidence type="ECO:0000313" key="8">
    <source>
        <dbReference type="EMBL" id="MBS2553441.1"/>
    </source>
</evidence>
<organism evidence="8 9">
    <name type="scientific">Catenulispora pinistramenti</name>
    <dbReference type="NCBI Taxonomy" id="2705254"/>
    <lineage>
        <taxon>Bacteria</taxon>
        <taxon>Bacillati</taxon>
        <taxon>Actinomycetota</taxon>
        <taxon>Actinomycetes</taxon>
        <taxon>Catenulisporales</taxon>
        <taxon>Catenulisporaceae</taxon>
        <taxon>Catenulispora</taxon>
    </lineage>
</organism>
<feature type="domain" description="Major facilitator superfamily (MFS) profile" evidence="7">
    <location>
        <begin position="30"/>
        <end position="469"/>
    </location>
</feature>
<feature type="transmembrane region" description="Helical" evidence="6">
    <location>
        <begin position="443"/>
        <end position="464"/>
    </location>
</feature>
<keyword evidence="2" id="KW-0813">Transport</keyword>
<dbReference type="EMBL" id="JAAFYZ010000254">
    <property type="protein sequence ID" value="MBS2553441.1"/>
    <property type="molecule type" value="Genomic_DNA"/>
</dbReference>
<evidence type="ECO:0000256" key="4">
    <source>
        <dbReference type="ARBA" id="ARBA00022989"/>
    </source>
</evidence>
<dbReference type="Pfam" id="PF00083">
    <property type="entry name" value="Sugar_tr"/>
    <property type="match status" value="1"/>
</dbReference>
<keyword evidence="5 6" id="KW-0472">Membrane</keyword>
<protein>
    <submittedName>
        <fullName evidence="8">MFS transporter</fullName>
    </submittedName>
</protein>
<comment type="subcellular location">
    <subcellularLocation>
        <location evidence="1">Cell membrane</location>
        <topology evidence="1">Multi-pass membrane protein</topology>
    </subcellularLocation>
</comment>
<evidence type="ECO:0000256" key="2">
    <source>
        <dbReference type="ARBA" id="ARBA00022448"/>
    </source>
</evidence>
<gene>
    <name evidence="8" type="ORF">KGQ19_41975</name>
</gene>
<dbReference type="CDD" id="cd17316">
    <property type="entry name" value="MFS_SV2_like"/>
    <property type="match status" value="1"/>
</dbReference>
<proteinExistence type="predicted"/>
<evidence type="ECO:0000256" key="6">
    <source>
        <dbReference type="SAM" id="Phobius"/>
    </source>
</evidence>
<feature type="transmembrane region" description="Helical" evidence="6">
    <location>
        <begin position="343"/>
        <end position="367"/>
    </location>
</feature>
<feature type="transmembrane region" description="Helical" evidence="6">
    <location>
        <begin position="66"/>
        <end position="85"/>
    </location>
</feature>
<dbReference type="Proteomes" id="UP000730482">
    <property type="component" value="Unassembled WGS sequence"/>
</dbReference>
<feature type="transmembrane region" description="Helical" evidence="6">
    <location>
        <begin position="406"/>
        <end position="431"/>
    </location>
</feature>
<name>A0ABS5L525_9ACTN</name>
<evidence type="ECO:0000313" key="9">
    <source>
        <dbReference type="Proteomes" id="UP000730482"/>
    </source>
</evidence>
<evidence type="ECO:0000256" key="1">
    <source>
        <dbReference type="ARBA" id="ARBA00004651"/>
    </source>
</evidence>
<dbReference type="InterPro" id="IPR036259">
    <property type="entry name" value="MFS_trans_sf"/>
</dbReference>
<feature type="transmembrane region" description="Helical" evidence="6">
    <location>
        <begin position="97"/>
        <end position="116"/>
    </location>
</feature>
<evidence type="ECO:0000256" key="5">
    <source>
        <dbReference type="ARBA" id="ARBA00023136"/>
    </source>
</evidence>
<keyword evidence="9" id="KW-1185">Reference proteome</keyword>
<reference evidence="8 9" key="1">
    <citation type="submission" date="2020-02" db="EMBL/GenBank/DDBJ databases">
        <title>Acidophilic actinobacteria isolated from forest soil.</title>
        <authorList>
            <person name="Golinska P."/>
        </authorList>
    </citation>
    <scope>NUCLEOTIDE SEQUENCE [LARGE SCALE GENOMIC DNA]</scope>
    <source>
        <strain evidence="8 9">NL8</strain>
    </source>
</reference>
<dbReference type="Gene3D" id="1.20.1250.20">
    <property type="entry name" value="MFS general substrate transporter like domains"/>
    <property type="match status" value="1"/>
</dbReference>
<dbReference type="RefSeq" id="WP_212019992.1">
    <property type="nucleotide sequence ID" value="NZ_JAAFYZ010000254.1"/>
</dbReference>
<evidence type="ECO:0000259" key="7">
    <source>
        <dbReference type="PROSITE" id="PS50850"/>
    </source>
</evidence>
<dbReference type="PROSITE" id="PS50850">
    <property type="entry name" value="MFS"/>
    <property type="match status" value="1"/>
</dbReference>
<accession>A0ABS5L525</accession>
<dbReference type="SUPFAM" id="SSF103473">
    <property type="entry name" value="MFS general substrate transporter"/>
    <property type="match status" value="1"/>
</dbReference>
<evidence type="ECO:0000256" key="3">
    <source>
        <dbReference type="ARBA" id="ARBA00022692"/>
    </source>
</evidence>
<feature type="transmembrane region" description="Helical" evidence="6">
    <location>
        <begin position="29"/>
        <end position="46"/>
    </location>
</feature>
<comment type="caution">
    <text evidence="8">The sequence shown here is derived from an EMBL/GenBank/DDBJ whole genome shotgun (WGS) entry which is preliminary data.</text>
</comment>
<dbReference type="PANTHER" id="PTHR23511">
    <property type="entry name" value="SYNAPTIC VESICLE GLYCOPROTEIN 2"/>
    <property type="match status" value="1"/>
</dbReference>
<keyword evidence="3 6" id="KW-0812">Transmembrane</keyword>
<feature type="transmembrane region" description="Helical" evidence="6">
    <location>
        <begin position="278"/>
        <end position="301"/>
    </location>
</feature>
<feature type="transmembrane region" description="Helical" evidence="6">
    <location>
        <begin position="373"/>
        <end position="394"/>
    </location>
</feature>
<dbReference type="InterPro" id="IPR005828">
    <property type="entry name" value="MFS_sugar_transport-like"/>
</dbReference>
<keyword evidence="4 6" id="KW-1133">Transmembrane helix</keyword>
<sequence>MSAVAGEPTGAVQRSLVPARMDRLPWSRFHWLVIVGLGVSWVLDGLEIQIVSQAGYQSSLGLTNGAVGAVGSVYLAGEVAGALVFGRITDRLGRRKLFMVTLGVYLVASGLAGFSWDLWSLLVLRFIAGTGIGGEYTAINSAIDELIPSHYRGRVDIAVNGTYWGGAAIGAAANLYLLSDQVPQNLGWRIGFLIGPAIGIAIIFLRRHIPESPRWLMTHGRQAEAEQVVDDIEARVRADGARLEPVPDSKAIEIIPEKSITYRQMAKVFFGQYPRRSILGFSMMVTQAFLYNAIFFTYALVLQHFYGVSKAHTSYYFFPFAVGNLVGPLLLGHLFDTIGRRKMILLTYGFSGFLLLLSAFAFHAGVLNATTQTAFWCVTFFFASAGASSAYLTVSEIFPLELRAQAISFFFAISQGAGGVVAPSLFGHLIGGAHNPHPDRTPLFWGYVIGAVVMMIGGAVGWFLGVNAERQGLEDVAPPMSARGKGGGAPSPAGA</sequence>
<feature type="transmembrane region" description="Helical" evidence="6">
    <location>
        <begin position="313"/>
        <end position="331"/>
    </location>
</feature>
<feature type="transmembrane region" description="Helical" evidence="6">
    <location>
        <begin position="186"/>
        <end position="205"/>
    </location>
</feature>
<dbReference type="InterPro" id="IPR020846">
    <property type="entry name" value="MFS_dom"/>
</dbReference>
<dbReference type="PANTHER" id="PTHR23511:SF34">
    <property type="entry name" value="SYNAPTIC VESICLE GLYCOPROTEIN 2"/>
    <property type="match status" value="1"/>
</dbReference>